<dbReference type="InterPro" id="IPR045004">
    <property type="entry name" value="ECH_dom"/>
</dbReference>
<dbReference type="Pfam" id="PF16113">
    <property type="entry name" value="ECH_2"/>
    <property type="match status" value="1"/>
</dbReference>
<dbReference type="NCBIfam" id="NF004127">
    <property type="entry name" value="PRK05617.1"/>
    <property type="match status" value="1"/>
</dbReference>
<dbReference type="EMBL" id="CAIF01000040">
    <property type="protein sequence ID" value="CCH42341.1"/>
    <property type="molecule type" value="Genomic_DNA"/>
</dbReference>
<evidence type="ECO:0000313" key="6">
    <source>
        <dbReference type="Proteomes" id="UP000009328"/>
    </source>
</evidence>
<keyword evidence="3 5" id="KW-0378">Hydrolase</keyword>
<dbReference type="InParanoid" id="K0KH74"/>
<proteinExistence type="predicted"/>
<dbReference type="PROSITE" id="PS00166">
    <property type="entry name" value="ENOYL_COA_HYDRATASE"/>
    <property type="match status" value="1"/>
</dbReference>
<evidence type="ECO:0000313" key="5">
    <source>
        <dbReference type="EMBL" id="CCH42341.1"/>
    </source>
</evidence>
<gene>
    <name evidence="5" type="ORF">BN7_1885</name>
</gene>
<dbReference type="PANTHER" id="PTHR43176:SF3">
    <property type="entry name" value="3-HYDROXYISOBUTYRYL-COA HYDROLASE, MITOCHONDRIAL"/>
    <property type="match status" value="1"/>
</dbReference>
<protein>
    <recommendedName>
        <fullName evidence="2">3-hydroxyisobutyryl-CoA hydrolase</fullName>
        <ecNumber evidence="2">3.1.2.4</ecNumber>
    </recommendedName>
</protein>
<sequence length="467" mass="53071">MLRSKLSHSIRAQQLFRLQTMSSNYSTKVNTHSVDAKLENDVLFQNVNNTKIITLNRPTKLNSLNASMVSKIYPRLQEYSKSFSTQLIIQNSNGRAFCAGGDVTSCVEANKKGQFEQSIEFFQKEYSMNYLLATYNKPIVSILDGITMGGGVGLSIHTPFRIITEKTRWAMPEMDIGFSPDVGTSFALNKLVPSSLGWYLALTGENLFSWDVYFSGLGTHYVSSNKIHELQDRLTNLVLPSNVEDQYEIINSVLEEFVEPLPTNYKFKYSIEELQLLEKVFTRDTNMERIFENLKKSKLEFAKTTLETLKKKSPLSLKVGLEILQRGSNSDIHAALTNELNAAVQFMKDSDFNTGVSSKLIEKSKNIPNWKYKSIEKIPAKEVVPFFKKGQSSPLDENFNITFNQYPKNFGLPKSQDLISVAQGLEEQSKESLIKSFLNDDKFNNKVGLKQYLDLFYDVQNESKSKL</sequence>
<dbReference type="GO" id="GO:0006574">
    <property type="term" value="P:L-valine catabolic process"/>
    <property type="evidence" value="ECO:0007669"/>
    <property type="project" value="TreeGrafter"/>
</dbReference>
<dbReference type="AlphaFoldDB" id="K0KH74"/>
<dbReference type="Gene3D" id="3.90.226.10">
    <property type="entry name" value="2-enoyl-CoA Hydratase, Chain A, domain 1"/>
    <property type="match status" value="1"/>
</dbReference>
<feature type="domain" description="Enoyl-CoA hydratase/isomerase" evidence="4">
    <location>
        <begin position="51"/>
        <end position="387"/>
    </location>
</feature>
<comment type="caution">
    <text evidence="5">The sequence shown here is derived from an EMBL/GenBank/DDBJ whole genome shotgun (WGS) entry which is preliminary data.</text>
</comment>
<dbReference type="InterPro" id="IPR032259">
    <property type="entry name" value="HIBYL-CoA-H"/>
</dbReference>
<dbReference type="GO" id="GO:0005739">
    <property type="term" value="C:mitochondrion"/>
    <property type="evidence" value="ECO:0007669"/>
    <property type="project" value="TreeGrafter"/>
</dbReference>
<comment type="catalytic activity">
    <reaction evidence="1">
        <text>3-hydroxy-2-methylpropanoyl-CoA + H2O = 3-hydroxy-2-methylpropanoate + CoA + H(+)</text>
        <dbReference type="Rhea" id="RHEA:20888"/>
        <dbReference type="ChEBI" id="CHEBI:11805"/>
        <dbReference type="ChEBI" id="CHEBI:15377"/>
        <dbReference type="ChEBI" id="CHEBI:15378"/>
        <dbReference type="ChEBI" id="CHEBI:57287"/>
        <dbReference type="ChEBI" id="CHEBI:57340"/>
        <dbReference type="EC" id="3.1.2.4"/>
    </reaction>
</comment>
<dbReference type="InterPro" id="IPR018376">
    <property type="entry name" value="Enoyl-CoA_hyd/isom_CS"/>
</dbReference>
<dbReference type="HOGENOM" id="CLU_009834_22_0_1"/>
<dbReference type="PANTHER" id="PTHR43176">
    <property type="entry name" value="3-HYDROXYISOBUTYRYL-COA HYDROLASE-RELATED"/>
    <property type="match status" value="1"/>
</dbReference>
<dbReference type="FunFam" id="3.90.226.10:FF:000080">
    <property type="entry name" value="3-hydroxyisobutyryl-CoA hydrolase, mitochondrial"/>
    <property type="match status" value="1"/>
</dbReference>
<dbReference type="EC" id="3.1.2.4" evidence="2"/>
<dbReference type="InterPro" id="IPR029045">
    <property type="entry name" value="ClpP/crotonase-like_dom_sf"/>
</dbReference>
<dbReference type="STRING" id="1206466.K0KH74"/>
<dbReference type="Proteomes" id="UP000009328">
    <property type="component" value="Unassembled WGS sequence"/>
</dbReference>
<keyword evidence="6" id="KW-1185">Reference proteome</keyword>
<evidence type="ECO:0000256" key="1">
    <source>
        <dbReference type="ARBA" id="ARBA00001709"/>
    </source>
</evidence>
<dbReference type="SUPFAM" id="SSF52096">
    <property type="entry name" value="ClpP/crotonase"/>
    <property type="match status" value="1"/>
</dbReference>
<dbReference type="eggNOG" id="KOG1684">
    <property type="taxonomic scope" value="Eukaryota"/>
</dbReference>
<evidence type="ECO:0000256" key="3">
    <source>
        <dbReference type="ARBA" id="ARBA00022801"/>
    </source>
</evidence>
<name>K0KH74_WICCF</name>
<dbReference type="CDD" id="cd06558">
    <property type="entry name" value="crotonase-like"/>
    <property type="match status" value="1"/>
</dbReference>
<organism evidence="5 6">
    <name type="scientific">Wickerhamomyces ciferrii (strain ATCC 14091 / BCRC 22168 / CBS 111 / JCM 3599 / NBRC 0793 / NRRL Y-1031 F-60-10)</name>
    <name type="common">Yeast</name>
    <name type="synonym">Pichia ciferrii</name>
    <dbReference type="NCBI Taxonomy" id="1206466"/>
    <lineage>
        <taxon>Eukaryota</taxon>
        <taxon>Fungi</taxon>
        <taxon>Dikarya</taxon>
        <taxon>Ascomycota</taxon>
        <taxon>Saccharomycotina</taxon>
        <taxon>Saccharomycetes</taxon>
        <taxon>Phaffomycetales</taxon>
        <taxon>Wickerhamomycetaceae</taxon>
        <taxon>Wickerhamomyces</taxon>
    </lineage>
</organism>
<evidence type="ECO:0000259" key="4">
    <source>
        <dbReference type="Pfam" id="PF16113"/>
    </source>
</evidence>
<dbReference type="FunCoup" id="K0KH74">
    <property type="interactions" value="723"/>
</dbReference>
<dbReference type="GO" id="GO:0003860">
    <property type="term" value="F:3-hydroxyisobutyryl-CoA hydrolase activity"/>
    <property type="evidence" value="ECO:0007669"/>
    <property type="project" value="UniProtKB-EC"/>
</dbReference>
<reference evidence="5 6" key="1">
    <citation type="journal article" date="2012" name="Eukaryot. Cell">
        <title>Draft genome sequence of Wickerhamomyces ciferrii NRRL Y-1031 F-60-10.</title>
        <authorList>
            <person name="Schneider J."/>
            <person name="Andrea H."/>
            <person name="Blom J."/>
            <person name="Jaenicke S."/>
            <person name="Ruckert C."/>
            <person name="Schorsch C."/>
            <person name="Szczepanowski R."/>
            <person name="Farwick M."/>
            <person name="Goesmann A."/>
            <person name="Puhler A."/>
            <person name="Schaffer S."/>
            <person name="Tauch A."/>
            <person name="Kohler T."/>
            <person name="Brinkrolf K."/>
        </authorList>
    </citation>
    <scope>NUCLEOTIDE SEQUENCE [LARGE SCALE GENOMIC DNA]</scope>
    <source>
        <strain evidence="6">ATCC 14091 / BCRC 22168 / CBS 111 / JCM 3599 / NBRC 0793 / NRRL Y-1031 F-60-10</strain>
    </source>
</reference>
<accession>K0KH74</accession>
<evidence type="ECO:0000256" key="2">
    <source>
        <dbReference type="ARBA" id="ARBA00011915"/>
    </source>
</evidence>